<dbReference type="Gene3D" id="3.30.200.20">
    <property type="entry name" value="Phosphorylase Kinase, domain 1"/>
    <property type="match status" value="1"/>
</dbReference>
<dbReference type="PANTHER" id="PTHR32444:SF247">
    <property type="entry name" value="OS01G0958200 PROTEIN"/>
    <property type="match status" value="1"/>
</dbReference>
<reference evidence="1" key="2">
    <citation type="submission" date="2021-01" db="UniProtKB">
        <authorList>
            <consortium name="EnsemblPlants"/>
        </authorList>
    </citation>
    <scope>IDENTIFICATION</scope>
</reference>
<name>A0A7N2LIB6_QUELO</name>
<evidence type="ECO:0000313" key="2">
    <source>
        <dbReference type="Proteomes" id="UP000594261"/>
    </source>
</evidence>
<sequence length="399" mass="44610">MPMFLAFRRDGQMGLLGDTINSSTRPLLHSPNGRFNLHFSKSASYTYLGVFRILPNDARCIWYSSQISPSANDSDEFILENKDGALRISHQGVNHKTGQNWSLKSRLIGDYIIPGAFTLEWDPKGLELVIKHRGVVHWKSGILRDNQFENISPERTSMYDFNVVSNGDKESFSLMYKSQQSLLLTCVVFPEGTFVENSINGAVLIAGVDKCYGYNIDGGWQRWNQLECRHNGDTVDIKCGFFNSKEDYYYTTPDTNLALSDCQVCLVVGFGEDDEEELVRTDGFGMNRDSDGRPFLSRNHCQFCSVEVGGVTEKMDGSGGGGGGYNETTKEKELCNSVISNRFDDVNEFPNDRKNGLDITIFSYECIKVATNNFSLENKLGEGGFGPIYMVSGTFCDKS</sequence>
<organism evidence="1 2">
    <name type="scientific">Quercus lobata</name>
    <name type="common">Valley oak</name>
    <dbReference type="NCBI Taxonomy" id="97700"/>
    <lineage>
        <taxon>Eukaryota</taxon>
        <taxon>Viridiplantae</taxon>
        <taxon>Streptophyta</taxon>
        <taxon>Embryophyta</taxon>
        <taxon>Tracheophyta</taxon>
        <taxon>Spermatophyta</taxon>
        <taxon>Magnoliopsida</taxon>
        <taxon>eudicotyledons</taxon>
        <taxon>Gunneridae</taxon>
        <taxon>Pentapetalae</taxon>
        <taxon>rosids</taxon>
        <taxon>fabids</taxon>
        <taxon>Fagales</taxon>
        <taxon>Fagaceae</taxon>
        <taxon>Quercus</taxon>
    </lineage>
</organism>
<dbReference type="EMBL" id="LRBV02000004">
    <property type="status" value="NOT_ANNOTATED_CDS"/>
    <property type="molecule type" value="Genomic_DNA"/>
</dbReference>
<evidence type="ECO:0000313" key="1">
    <source>
        <dbReference type="EnsemblPlants" id="QL04p082033:mrna"/>
    </source>
</evidence>
<accession>A0A7N2LIB6</accession>
<dbReference type="Proteomes" id="UP000594261">
    <property type="component" value="Chromosome 4"/>
</dbReference>
<dbReference type="InParanoid" id="A0A7N2LIB6"/>
<dbReference type="AlphaFoldDB" id="A0A7N2LIB6"/>
<dbReference type="PANTHER" id="PTHR32444">
    <property type="entry name" value="BULB-TYPE LECTIN DOMAIN-CONTAINING PROTEIN"/>
    <property type="match status" value="1"/>
</dbReference>
<keyword evidence="2" id="KW-1185">Reference proteome</keyword>
<proteinExistence type="predicted"/>
<reference evidence="1 2" key="1">
    <citation type="journal article" date="2016" name="G3 (Bethesda)">
        <title>First Draft Assembly and Annotation of the Genome of a California Endemic Oak Quercus lobata Nee (Fagaceae).</title>
        <authorList>
            <person name="Sork V.L."/>
            <person name="Fitz-Gibbon S.T."/>
            <person name="Puiu D."/>
            <person name="Crepeau M."/>
            <person name="Gugger P.F."/>
            <person name="Sherman R."/>
            <person name="Stevens K."/>
            <person name="Langley C.H."/>
            <person name="Pellegrini M."/>
            <person name="Salzberg S.L."/>
        </authorList>
    </citation>
    <scope>NUCLEOTIDE SEQUENCE [LARGE SCALE GENOMIC DNA]</scope>
    <source>
        <strain evidence="1 2">cv. SW786</strain>
    </source>
</reference>
<dbReference type="EnsemblPlants" id="QL04p082033:mrna">
    <property type="protein sequence ID" value="QL04p082033:mrna"/>
    <property type="gene ID" value="QL04p082033"/>
</dbReference>
<protein>
    <submittedName>
        <fullName evidence="1">Uncharacterized protein</fullName>
    </submittedName>
</protein>
<dbReference type="Gramene" id="QL04p082033:mrna">
    <property type="protein sequence ID" value="QL04p082033:mrna"/>
    <property type="gene ID" value="QL04p082033"/>
</dbReference>